<keyword evidence="3" id="KW-1185">Reference proteome</keyword>
<protein>
    <submittedName>
        <fullName evidence="2">Uncharacterized protein</fullName>
    </submittedName>
</protein>
<reference evidence="2 3" key="1">
    <citation type="submission" date="2021-07" db="EMBL/GenBank/DDBJ databases">
        <title>Genomic diversity and antimicrobial resistance of Prevotella spp. isolated from chronic lung disease airways.</title>
        <authorList>
            <person name="Webb K.A."/>
            <person name="Olagoke O.S."/>
            <person name="Baird T."/>
            <person name="Neill J."/>
            <person name="Pham A."/>
            <person name="Wells T.J."/>
            <person name="Ramsay K.A."/>
            <person name="Bell S.C."/>
            <person name="Sarovich D.S."/>
            <person name="Price E.P."/>
        </authorList>
    </citation>
    <scope>NUCLEOTIDE SEQUENCE [LARGE SCALE GENOMIC DNA]</scope>
    <source>
        <strain evidence="2 3">SCHI0011.S.12</strain>
    </source>
</reference>
<feature type="transmembrane region" description="Helical" evidence="1">
    <location>
        <begin position="37"/>
        <end position="56"/>
    </location>
</feature>
<gene>
    <name evidence="2" type="ORF">KZO38_06470</name>
</gene>
<accession>A0ABS6YCV5</accession>
<keyword evidence="1" id="KW-0812">Transmembrane</keyword>
<dbReference type="Proteomes" id="UP000788426">
    <property type="component" value="Unassembled WGS sequence"/>
</dbReference>
<name>A0ABS6YCV5_9BACT</name>
<evidence type="ECO:0000313" key="2">
    <source>
        <dbReference type="EMBL" id="MBW4769405.1"/>
    </source>
</evidence>
<feature type="transmembrane region" description="Helical" evidence="1">
    <location>
        <begin position="9"/>
        <end position="31"/>
    </location>
</feature>
<keyword evidence="1" id="KW-1133">Transmembrane helix</keyword>
<evidence type="ECO:0000256" key="1">
    <source>
        <dbReference type="SAM" id="Phobius"/>
    </source>
</evidence>
<feature type="transmembrane region" description="Helical" evidence="1">
    <location>
        <begin position="111"/>
        <end position="128"/>
    </location>
</feature>
<dbReference type="EMBL" id="JAHXCT010000004">
    <property type="protein sequence ID" value="MBW4769405.1"/>
    <property type="molecule type" value="Genomic_DNA"/>
</dbReference>
<sequence length="146" mass="16851">MKKLSKLEAILYLLGGLLMVLGAAGFVFMFHQEIVCWIFLLGAIFFTAIQSMQTYQGRNVVITRLKKIMNLASLLFVFSGILMVDNAYHFLMPLFKSHSDNGHVLYLTYVYNKWVLLLIIASILEIYTTHRIDSELRREEANNKNL</sequence>
<organism evidence="2 3">
    <name type="scientific">Hoylesella nanceiensis</name>
    <dbReference type="NCBI Taxonomy" id="425941"/>
    <lineage>
        <taxon>Bacteria</taxon>
        <taxon>Pseudomonadati</taxon>
        <taxon>Bacteroidota</taxon>
        <taxon>Bacteroidia</taxon>
        <taxon>Bacteroidales</taxon>
        <taxon>Prevotellaceae</taxon>
        <taxon>Hoylesella</taxon>
    </lineage>
</organism>
<feature type="transmembrane region" description="Helical" evidence="1">
    <location>
        <begin position="68"/>
        <end position="91"/>
    </location>
</feature>
<comment type="caution">
    <text evidence="2">The sequence shown here is derived from an EMBL/GenBank/DDBJ whole genome shotgun (WGS) entry which is preliminary data.</text>
</comment>
<proteinExistence type="predicted"/>
<dbReference type="RefSeq" id="WP_219481306.1">
    <property type="nucleotide sequence ID" value="NZ_JAHXCT010000004.1"/>
</dbReference>
<evidence type="ECO:0000313" key="3">
    <source>
        <dbReference type="Proteomes" id="UP000788426"/>
    </source>
</evidence>
<keyword evidence="1" id="KW-0472">Membrane</keyword>